<evidence type="ECO:0000313" key="11">
    <source>
        <dbReference type="EMBL" id="POY72819.1"/>
    </source>
</evidence>
<dbReference type="Gene3D" id="3.90.79.10">
    <property type="entry name" value="Nucleoside Triphosphate Pyrophosphohydrolase"/>
    <property type="match status" value="1"/>
</dbReference>
<dbReference type="PROSITE" id="PS00893">
    <property type="entry name" value="NUDIX_BOX"/>
    <property type="match status" value="1"/>
</dbReference>
<dbReference type="InterPro" id="IPR015797">
    <property type="entry name" value="NUDIX_hydrolase-like_dom_sf"/>
</dbReference>
<keyword evidence="6" id="KW-0496">Mitochondrion</keyword>
<dbReference type="PROSITE" id="PS51462">
    <property type="entry name" value="NUDIX"/>
    <property type="match status" value="1"/>
</dbReference>
<comment type="similarity">
    <text evidence="2">Belongs to the mitochondrion-specific ribosomal protein mL46 family.</text>
</comment>
<dbReference type="InterPro" id="IPR033650">
    <property type="entry name" value="Ribosomal_mL46_NUDIX"/>
</dbReference>
<dbReference type="InterPro" id="IPR020084">
    <property type="entry name" value="NUDIX_hydrolase_CS"/>
</dbReference>
<evidence type="ECO:0000256" key="8">
    <source>
        <dbReference type="ARBA" id="ARBA00035190"/>
    </source>
</evidence>
<evidence type="ECO:0000256" key="1">
    <source>
        <dbReference type="ARBA" id="ARBA00004173"/>
    </source>
</evidence>
<evidence type="ECO:0000256" key="4">
    <source>
        <dbReference type="ARBA" id="ARBA00022946"/>
    </source>
</evidence>
<keyword evidence="5" id="KW-0689">Ribosomal protein</keyword>
<feature type="domain" description="Nudix hydrolase" evidence="10">
    <location>
        <begin position="64"/>
        <end position="306"/>
    </location>
</feature>
<proteinExistence type="inferred from homology"/>
<dbReference type="InterPro" id="IPR021757">
    <property type="entry name" value="Ribosomal_mL46_N"/>
</dbReference>
<evidence type="ECO:0000256" key="6">
    <source>
        <dbReference type="ARBA" id="ARBA00023128"/>
    </source>
</evidence>
<dbReference type="AlphaFoldDB" id="A0A2S5B7S7"/>
<feature type="region of interest" description="Disordered" evidence="9">
    <location>
        <begin position="41"/>
        <end position="64"/>
    </location>
</feature>
<dbReference type="PANTHER" id="PTHR13124">
    <property type="entry name" value="39S RIBOSOMAL PROTEIN L46, MITOCHONDRIAL PRECURSOR-RELATED"/>
    <property type="match status" value="1"/>
</dbReference>
<protein>
    <recommendedName>
        <fullName evidence="8">Large ribosomal subunit protein mL46</fullName>
    </recommendedName>
</protein>
<dbReference type="Pfam" id="PF11788">
    <property type="entry name" value="MRP-L46"/>
    <property type="match status" value="1"/>
</dbReference>
<name>A0A2S5B7S7_9BASI</name>
<sequence>MFLTSSTTMAASRTPAVGRTLLSAPCSCSAPARLPRVRLQSTAAVESSGEASSSAGKANEAPSPRHRVVAAALLSRPPLLLPQLSPLERTYYAYQRRIHRALAKPFDVSSQWFFKKASQAEKAFTAFDQRAVEAEKHDDATGRKAFEMASEEVEGAPEFLERETEADKQGDVRSLERKQDRTLYLLLQKKRADHAWQFPQGGVEGTESLVDAAQRELLEETGPNVDVWPVGRVPAGAFSYPFPPAHKKKFPDFDSARVFFMPMRMIRGQAVPNQKEGIVDFAWLTKEEVKDKVSAEYWQAVEPILSDQ</sequence>
<accession>A0A2S5B7S7</accession>
<dbReference type="STRING" id="741276.A0A2S5B7S7"/>
<gene>
    <name evidence="11" type="ORF">BMF94_4228</name>
</gene>
<dbReference type="GO" id="GO:0005762">
    <property type="term" value="C:mitochondrial large ribosomal subunit"/>
    <property type="evidence" value="ECO:0007669"/>
    <property type="project" value="TreeGrafter"/>
</dbReference>
<feature type="compositionally biased region" description="Basic and acidic residues" evidence="9">
    <location>
        <begin position="159"/>
        <end position="174"/>
    </location>
</feature>
<feature type="region of interest" description="Disordered" evidence="9">
    <location>
        <begin position="153"/>
        <end position="174"/>
    </location>
</feature>
<evidence type="ECO:0000259" key="10">
    <source>
        <dbReference type="PROSITE" id="PS51462"/>
    </source>
</evidence>
<comment type="subcellular location">
    <subcellularLocation>
        <location evidence="1">Mitochondrion</location>
    </subcellularLocation>
</comment>
<keyword evidence="12" id="KW-1185">Reference proteome</keyword>
<dbReference type="GO" id="GO:0016787">
    <property type="term" value="F:hydrolase activity"/>
    <property type="evidence" value="ECO:0007669"/>
    <property type="project" value="UniProtKB-KW"/>
</dbReference>
<organism evidence="11 12">
    <name type="scientific">Rhodotorula taiwanensis</name>
    <dbReference type="NCBI Taxonomy" id="741276"/>
    <lineage>
        <taxon>Eukaryota</taxon>
        <taxon>Fungi</taxon>
        <taxon>Dikarya</taxon>
        <taxon>Basidiomycota</taxon>
        <taxon>Pucciniomycotina</taxon>
        <taxon>Microbotryomycetes</taxon>
        <taxon>Sporidiobolales</taxon>
        <taxon>Sporidiobolaceae</taxon>
        <taxon>Rhodotorula</taxon>
    </lineage>
</organism>
<evidence type="ECO:0000313" key="12">
    <source>
        <dbReference type="Proteomes" id="UP000237144"/>
    </source>
</evidence>
<feature type="compositionally biased region" description="Low complexity" evidence="9">
    <location>
        <begin position="41"/>
        <end position="61"/>
    </location>
</feature>
<comment type="caution">
    <text evidence="11">The sequence shown here is derived from an EMBL/GenBank/DDBJ whole genome shotgun (WGS) entry which is preliminary data.</text>
</comment>
<keyword evidence="3 11" id="KW-0378">Hydrolase</keyword>
<evidence type="ECO:0000256" key="2">
    <source>
        <dbReference type="ARBA" id="ARBA00009070"/>
    </source>
</evidence>
<dbReference type="InterPro" id="IPR040008">
    <property type="entry name" value="Ribosomal_mL46"/>
</dbReference>
<keyword evidence="4" id="KW-0809">Transit peptide</keyword>
<evidence type="ECO:0000256" key="3">
    <source>
        <dbReference type="ARBA" id="ARBA00022801"/>
    </source>
</evidence>
<dbReference type="PANTHER" id="PTHR13124:SF12">
    <property type="entry name" value="LARGE RIBOSOMAL SUBUNIT PROTEIN ML46"/>
    <property type="match status" value="1"/>
</dbReference>
<evidence type="ECO:0000256" key="5">
    <source>
        <dbReference type="ARBA" id="ARBA00022980"/>
    </source>
</evidence>
<reference evidence="11 12" key="1">
    <citation type="journal article" date="2018" name="Front. Microbiol.">
        <title>Prospects for Fungal Bioremediation of Acidic Radioactive Waste Sites: Characterization and Genome Sequence of Rhodotorula taiwanensis MD1149.</title>
        <authorList>
            <person name="Tkavc R."/>
            <person name="Matrosova V.Y."/>
            <person name="Grichenko O.E."/>
            <person name="Gostincar C."/>
            <person name="Volpe R.P."/>
            <person name="Klimenkova P."/>
            <person name="Gaidamakova E.K."/>
            <person name="Zhou C.E."/>
            <person name="Stewart B.J."/>
            <person name="Lyman M.G."/>
            <person name="Malfatti S.A."/>
            <person name="Rubinfeld B."/>
            <person name="Courtot M."/>
            <person name="Singh J."/>
            <person name="Dalgard C.L."/>
            <person name="Hamilton T."/>
            <person name="Frey K.G."/>
            <person name="Gunde-Cimerman N."/>
            <person name="Dugan L."/>
            <person name="Daly M.J."/>
        </authorList>
    </citation>
    <scope>NUCLEOTIDE SEQUENCE [LARGE SCALE GENOMIC DNA]</scope>
    <source>
        <strain evidence="11 12">MD1149</strain>
    </source>
</reference>
<dbReference type="CDD" id="cd04661">
    <property type="entry name" value="NUDIX_MRP_L46"/>
    <property type="match status" value="1"/>
</dbReference>
<dbReference type="EMBL" id="PJQD01000047">
    <property type="protein sequence ID" value="POY72819.1"/>
    <property type="molecule type" value="Genomic_DNA"/>
</dbReference>
<dbReference type="Proteomes" id="UP000237144">
    <property type="component" value="Unassembled WGS sequence"/>
</dbReference>
<dbReference type="SUPFAM" id="SSF55811">
    <property type="entry name" value="Nudix"/>
    <property type="match status" value="1"/>
</dbReference>
<dbReference type="InterPro" id="IPR000086">
    <property type="entry name" value="NUDIX_hydrolase_dom"/>
</dbReference>
<dbReference type="Pfam" id="PF00293">
    <property type="entry name" value="NUDIX"/>
    <property type="match status" value="1"/>
</dbReference>
<dbReference type="OrthoDB" id="414075at2759"/>
<keyword evidence="7" id="KW-0687">Ribonucleoprotein</keyword>
<evidence type="ECO:0000256" key="9">
    <source>
        <dbReference type="SAM" id="MobiDB-lite"/>
    </source>
</evidence>
<dbReference type="GO" id="GO:0003735">
    <property type="term" value="F:structural constituent of ribosome"/>
    <property type="evidence" value="ECO:0007669"/>
    <property type="project" value="InterPro"/>
</dbReference>
<evidence type="ECO:0000256" key="7">
    <source>
        <dbReference type="ARBA" id="ARBA00023274"/>
    </source>
</evidence>